<accession>A0A7H9AYR7</accession>
<evidence type="ECO:0008006" key="4">
    <source>
        <dbReference type="Google" id="ProtNLM"/>
    </source>
</evidence>
<evidence type="ECO:0000256" key="1">
    <source>
        <dbReference type="SAM" id="Phobius"/>
    </source>
</evidence>
<feature type="transmembrane region" description="Helical" evidence="1">
    <location>
        <begin position="29"/>
        <end position="46"/>
    </location>
</feature>
<gene>
    <name evidence="2" type="ORF">HG535_0B05940</name>
</gene>
<dbReference type="GeneID" id="59235212"/>
<keyword evidence="1" id="KW-0472">Membrane</keyword>
<dbReference type="OrthoDB" id="4068068at2759"/>
<dbReference type="AlphaFoldDB" id="A0A7H9AYR7"/>
<name>A0A7H9AYR7_ZYGMR</name>
<proteinExistence type="predicted"/>
<protein>
    <recommendedName>
        <fullName evidence="4">DUF1746 domain-containing protein</fullName>
    </recommendedName>
</protein>
<dbReference type="EMBL" id="CP058605">
    <property type="protein sequence ID" value="QLG71550.1"/>
    <property type="molecule type" value="Genomic_DNA"/>
</dbReference>
<evidence type="ECO:0000313" key="2">
    <source>
        <dbReference type="EMBL" id="QLG71550.1"/>
    </source>
</evidence>
<dbReference type="RefSeq" id="XP_037143278.1">
    <property type="nucleotide sequence ID" value="XM_037287383.1"/>
</dbReference>
<feature type="transmembrane region" description="Helical" evidence="1">
    <location>
        <begin position="143"/>
        <end position="163"/>
    </location>
</feature>
<dbReference type="KEGG" id="zmk:HG535_0B05940"/>
<organism evidence="2 3">
    <name type="scientific">Zygotorulaspora mrakii</name>
    <name type="common">Zygosaccharomyces mrakii</name>
    <dbReference type="NCBI Taxonomy" id="42260"/>
    <lineage>
        <taxon>Eukaryota</taxon>
        <taxon>Fungi</taxon>
        <taxon>Dikarya</taxon>
        <taxon>Ascomycota</taxon>
        <taxon>Saccharomycotina</taxon>
        <taxon>Saccharomycetes</taxon>
        <taxon>Saccharomycetales</taxon>
        <taxon>Saccharomycetaceae</taxon>
        <taxon>Zygotorulaspora</taxon>
    </lineage>
</organism>
<keyword evidence="1" id="KW-0812">Transmembrane</keyword>
<dbReference type="Proteomes" id="UP000509704">
    <property type="component" value="Chromosome 2"/>
</dbReference>
<evidence type="ECO:0000313" key="3">
    <source>
        <dbReference type="Proteomes" id="UP000509704"/>
    </source>
</evidence>
<keyword evidence="3" id="KW-1185">Reference proteome</keyword>
<feature type="transmembrane region" description="Helical" evidence="1">
    <location>
        <begin position="219"/>
        <end position="244"/>
    </location>
</feature>
<reference evidence="2 3" key="1">
    <citation type="submission" date="2020-07" db="EMBL/GenBank/DDBJ databases">
        <title>The yeast mating-type switching endonuclease HO is a domesticated member of an unorthodox homing genetic element family.</title>
        <authorList>
            <person name="Coughlan A.Y."/>
            <person name="Lombardi L."/>
            <person name="Braun-Galleani S."/>
            <person name="Martos A.R."/>
            <person name="Galeote V."/>
            <person name="Bigey F."/>
            <person name="Dequin S."/>
            <person name="Byrne K.P."/>
            <person name="Wolfe K.H."/>
        </authorList>
    </citation>
    <scope>NUCLEOTIDE SEQUENCE [LARGE SCALE GENOMIC DNA]</scope>
    <source>
        <strain evidence="2 3">NRRL Y-6702</strain>
    </source>
</reference>
<keyword evidence="1" id="KW-1133">Transmembrane helix</keyword>
<sequence>MDNNRNDDGSSIERDRVYQLRRKNFQKRLVTNLSSLGYIVIVLEYLKYGCTIWTLLIRVLVQMMLAAPFPNELHIRRLASRNEIQTSSYFLSMGIPNGRINAAPRESIPGGFPSIPIEEEPLNDELQIQKDLEDIKKKIRKTIFHGSLTLNIIYIITSILFPVDFIAKLNGKQLDDDGLVDTPSPFNNANGLIDGQRKGGFLMQMLGEFLPQSNFKGNLGIILFQFGILFCQFGLFVLTCVNLADLGFEETLPEDIVDASKYSDGYDGKVFVMQMDPVEAINQVYPQTNMTPSTGSDMV</sequence>